<dbReference type="Pfam" id="PF13302">
    <property type="entry name" value="Acetyltransf_3"/>
    <property type="match status" value="1"/>
</dbReference>
<dbReference type="PANTHER" id="PTHR43441">
    <property type="entry name" value="RIBOSOMAL-PROTEIN-SERINE ACETYLTRANSFERASE"/>
    <property type="match status" value="1"/>
</dbReference>
<dbReference type="InterPro" id="IPR051908">
    <property type="entry name" value="Ribosomal_N-acetyltransferase"/>
</dbReference>
<dbReference type="STRING" id="34086.SAMN04488084_102389"/>
<organism evidence="2 3">
    <name type="scientific">Pedobacter antarcticus</name>
    <dbReference type="NCBI Taxonomy" id="34086"/>
    <lineage>
        <taxon>Bacteria</taxon>
        <taxon>Pseudomonadati</taxon>
        <taxon>Bacteroidota</taxon>
        <taxon>Sphingobacteriia</taxon>
        <taxon>Sphingobacteriales</taxon>
        <taxon>Sphingobacteriaceae</taxon>
        <taxon>Pedobacter</taxon>
    </lineage>
</organism>
<evidence type="ECO:0000259" key="1">
    <source>
        <dbReference type="PROSITE" id="PS51186"/>
    </source>
</evidence>
<accession>A0A1I2H8L6</accession>
<dbReference type="GO" id="GO:0008999">
    <property type="term" value="F:protein-N-terminal-alanine acetyltransferase activity"/>
    <property type="evidence" value="ECO:0007669"/>
    <property type="project" value="TreeGrafter"/>
</dbReference>
<name>A0A1I2H8L6_9SPHI</name>
<gene>
    <name evidence="2" type="ORF">SAMN03003324_03060</name>
</gene>
<dbReference type="InterPro" id="IPR000182">
    <property type="entry name" value="GNAT_dom"/>
</dbReference>
<dbReference type="Proteomes" id="UP000183129">
    <property type="component" value="Unassembled WGS sequence"/>
</dbReference>
<keyword evidence="2" id="KW-0808">Transferase</keyword>
<reference evidence="2 3" key="1">
    <citation type="submission" date="2016-10" db="EMBL/GenBank/DDBJ databases">
        <authorList>
            <person name="de Groot N.N."/>
        </authorList>
    </citation>
    <scope>NUCLEOTIDE SEQUENCE [LARGE SCALE GENOMIC DNA]</scope>
    <source>
        <strain evidence="2 3">ATCC 51969</strain>
    </source>
</reference>
<sequence length="190" mass="21650">MLLYMMEINFSPFPVLKSGRLTLREITSADVDAVFALRSDPDTMRYIPRPLAKNTEDALTLIGTFEEMLIKKECINWAITLSDNEKLLVGMICLIRIQPENFRTEVGYILHPDFRGKGIMLEAVNRIVKYAFADLKFHTLEAVIDPRNIASQKVLDAAGFIREGLFKDKVYYNGQFLDSAVYSMLNADES</sequence>
<dbReference type="EMBL" id="FONS01000007">
    <property type="protein sequence ID" value="SFF26002.1"/>
    <property type="molecule type" value="Genomic_DNA"/>
</dbReference>
<dbReference type="GO" id="GO:0005737">
    <property type="term" value="C:cytoplasm"/>
    <property type="evidence" value="ECO:0007669"/>
    <property type="project" value="TreeGrafter"/>
</dbReference>
<dbReference type="GO" id="GO:1990189">
    <property type="term" value="F:protein N-terminal-serine acetyltransferase activity"/>
    <property type="evidence" value="ECO:0007669"/>
    <property type="project" value="TreeGrafter"/>
</dbReference>
<dbReference type="Gene3D" id="3.40.630.30">
    <property type="match status" value="1"/>
</dbReference>
<dbReference type="PROSITE" id="PS51186">
    <property type="entry name" value="GNAT"/>
    <property type="match status" value="1"/>
</dbReference>
<dbReference type="AlphaFoldDB" id="A0A1I2H8L6"/>
<dbReference type="SUPFAM" id="SSF55729">
    <property type="entry name" value="Acyl-CoA N-acyltransferases (Nat)"/>
    <property type="match status" value="1"/>
</dbReference>
<proteinExistence type="predicted"/>
<dbReference type="PANTHER" id="PTHR43441:SF11">
    <property type="entry name" value="RIBOSOMAL-PROTEIN-SERINE ACETYLTRANSFERASE"/>
    <property type="match status" value="1"/>
</dbReference>
<dbReference type="CDD" id="cd04301">
    <property type="entry name" value="NAT_SF"/>
    <property type="match status" value="1"/>
</dbReference>
<protein>
    <submittedName>
        <fullName evidence="2">Ribosomal-protein-alanine N-acetyltransferase</fullName>
    </submittedName>
</protein>
<evidence type="ECO:0000313" key="3">
    <source>
        <dbReference type="Proteomes" id="UP000183129"/>
    </source>
</evidence>
<evidence type="ECO:0000313" key="2">
    <source>
        <dbReference type="EMBL" id="SFF26002.1"/>
    </source>
</evidence>
<dbReference type="InterPro" id="IPR016181">
    <property type="entry name" value="Acyl_CoA_acyltransferase"/>
</dbReference>
<feature type="domain" description="N-acetyltransferase" evidence="1">
    <location>
        <begin position="21"/>
        <end position="188"/>
    </location>
</feature>